<dbReference type="InterPro" id="IPR036866">
    <property type="entry name" value="RibonucZ/Hydroxyglut_hydro"/>
</dbReference>
<evidence type="ECO:0000313" key="1">
    <source>
        <dbReference type="EMBL" id="MEW9309957.1"/>
    </source>
</evidence>
<reference evidence="1 2" key="1">
    <citation type="submission" date="2024-07" db="EMBL/GenBank/DDBJ databases">
        <title>Description of Labrys sedimenti sp. nov., isolated from a diclofenac-degrading enrichment culture.</title>
        <authorList>
            <person name="Tancsics A."/>
            <person name="Csepanyi A."/>
        </authorList>
    </citation>
    <scope>NUCLEOTIDE SEQUENCE [LARGE SCALE GENOMIC DNA]</scope>
    <source>
        <strain evidence="1 2">LMG 23578</strain>
    </source>
</reference>
<accession>A0ABV3PW96</accession>
<name>A0ABV3PW96_9HYPH</name>
<gene>
    <name evidence="1" type="ORF">ABXS05_30720</name>
</gene>
<dbReference type="PANTHER" id="PTHR33835:SF1">
    <property type="entry name" value="METALLO-BETA-LACTAMASE DOMAIN-CONTAINING PROTEIN"/>
    <property type="match status" value="1"/>
</dbReference>
<evidence type="ECO:0000313" key="2">
    <source>
        <dbReference type="Proteomes" id="UP001555786"/>
    </source>
</evidence>
<dbReference type="Proteomes" id="UP001555786">
    <property type="component" value="Unassembled WGS sequence"/>
</dbReference>
<keyword evidence="2" id="KW-1185">Reference proteome</keyword>
<dbReference type="InterPro" id="IPR025638">
    <property type="entry name" value="DUF4336"/>
</dbReference>
<dbReference type="EMBL" id="JBFNQD010000020">
    <property type="protein sequence ID" value="MEW9309957.1"/>
    <property type="molecule type" value="Genomic_DNA"/>
</dbReference>
<dbReference type="RefSeq" id="WP_367626530.1">
    <property type="nucleotide sequence ID" value="NZ_JBFNQD010000020.1"/>
</dbReference>
<dbReference type="SUPFAM" id="SSF56281">
    <property type="entry name" value="Metallo-hydrolase/oxidoreductase"/>
    <property type="match status" value="1"/>
</dbReference>
<comment type="caution">
    <text evidence="1">The sequence shown here is derived from an EMBL/GenBank/DDBJ whole genome shotgun (WGS) entry which is preliminary data.</text>
</comment>
<sequence>MPMQAHSPYLPLNSLKQLAENVWIADGPEIQMRSLGLTIPFPTRMTVIRLPSGDIWVHSPIAWHDCLAAAVAQLGHVSCLIAPNTLHYWYLPDWQKGFPAARSYGPPGLVAKTRRPTRIDEELGETAPRAWADSIAQCLVCGTLLTEVDFFHRSSRTLILTDLIENFEPCRIHARWLRWVIRLAGASDPDGKAPYDMQLSFLGHRDQVRSAVRRMIEWNPERIILSHGRCYDRDGLSELKRAFRWVL</sequence>
<proteinExistence type="predicted"/>
<dbReference type="PANTHER" id="PTHR33835">
    <property type="entry name" value="YALI0C07656P"/>
    <property type="match status" value="1"/>
</dbReference>
<protein>
    <submittedName>
        <fullName evidence="1">DUF4336 domain-containing protein</fullName>
    </submittedName>
</protein>
<organism evidence="1 2">
    <name type="scientific">Labrys neptuniae</name>
    <dbReference type="NCBI Taxonomy" id="376174"/>
    <lineage>
        <taxon>Bacteria</taxon>
        <taxon>Pseudomonadati</taxon>
        <taxon>Pseudomonadota</taxon>
        <taxon>Alphaproteobacteria</taxon>
        <taxon>Hyphomicrobiales</taxon>
        <taxon>Xanthobacteraceae</taxon>
        <taxon>Labrys</taxon>
    </lineage>
</organism>
<dbReference type="Pfam" id="PF14234">
    <property type="entry name" value="DUF4336"/>
    <property type="match status" value="1"/>
</dbReference>